<feature type="modified residue" description="4-aspartylphosphate" evidence="5">
    <location>
        <position position="862"/>
    </location>
</feature>
<evidence type="ECO:0000313" key="11">
    <source>
        <dbReference type="EMBL" id="EFV44463.1"/>
    </source>
</evidence>
<dbReference type="InterPro" id="IPR008207">
    <property type="entry name" value="Sig_transdc_His_kin_Hpt_dom"/>
</dbReference>
<keyword evidence="7" id="KW-0812">Transmembrane</keyword>
<dbReference type="InterPro" id="IPR003661">
    <property type="entry name" value="HisK_dim/P_dom"/>
</dbReference>
<keyword evidence="7" id="KW-1133">Transmembrane helix</keyword>
<dbReference type="AlphaFoldDB" id="E5Y6J1"/>
<protein>
    <recommendedName>
        <fullName evidence="2">histidine kinase</fullName>
        <ecNumber evidence="2">2.7.13.3</ecNumber>
    </recommendedName>
</protein>
<sequence length="1176" mass="130309">MRLLTVLLFGVFLVATQVFLVLKAMQDNLFERDVDPVDAVMERQASISDELTPQERLWLSKNHTVRVGVDPDFYPLEKFDAEGRYTGIGPDYLRILHKMTGLSFRIAPPSDWTNTIDMATSHKVDMYIAAAETQHRSQYMLFTPSYIVLPGIIVTRQPTKGESVTRGAATDETEPSIDGIKDLAGKRVAVVNRYSWHDFLEELHPEITPVPVKNTLEGLQKVAFGEVDAMIDYQFNITEKINNSGIRNLRAAGSIDAPYGHAFGIRKDWPELHSIINKALSKITPEERRIIAQKWLQPYEKKAFSKQTIWMMLFAAEVLFTVFAFVLYWNFSLKRQVSRRTAQLNQELAKYDRAEKELRESRAMLEQSNVELEHRVSERTRDLQAINAELQLAKEAADAATTAKSQFLANISHEIRTPLHGIMAFAELALLKEKTPPHRYLRAILQSSRALLEIINDLLDVSKIEAGHLELEQAPFMLDDVVHHVCTVALHNAHAGGIELVVDMDPNMQIALIGDAGRLQQIIMNLVTNAVKFTGPGGQICVTLKQGHAEPLPSDTCPEQRRVQIICFVRDTGVGIAPEFLGQLFQPFRQVDASTTRRHGGTGLGLCICRQLVEMMHGEIWVESEPNVGSTFAFSIPLCTQPDSGATAQLPPPPAQPIHALVLSASPLQTEILCRHFSALGIDALTATNTEEAVRKAQELPKKQPDLLFLDRKLSEPNTLYALRALRTAFGRTIPAILMDEHAGEQILSVSNRDAAQHDGQVAILSLVTLRGLHESIVSLNEPCLVAYSGRLHPQPSPMETPLFHDVRILVAEDNPTNQEIMEALFEDTGVQLTIVSNGKQALDALRVGAQRGERFDLVLMDVQMPVMDGYEATRIIRTMPELEGLPIVAITAHAMHEDKMRALSAGIARYLSKPLSRAALFGTLRALLPNKILPRKPEQATHRSESAALSAPIVLNNTALPPCLDAGAIERLNVSPETYQKILRGYVRNTSEALPALRKGLYLDPAMPEQALCRPAWEWLIREAHNLKGASANVGAIAVQQDAHALELALKQFVRQSGNAAVETAALAQTFSPLLGALEEAFATVQTSVLEALPETPQPQEAPPQPVQAGTLDEDQKAQLQHFKEMLALADPERIAEALMPLTAFLPSALMEKLQQAIDFYDYDEALALLPPDTL</sequence>
<evidence type="ECO:0000256" key="1">
    <source>
        <dbReference type="ARBA" id="ARBA00000085"/>
    </source>
</evidence>
<evidence type="ECO:0000256" key="7">
    <source>
        <dbReference type="SAM" id="Phobius"/>
    </source>
</evidence>
<dbReference type="PANTHER" id="PTHR45339:SF3">
    <property type="entry name" value="HISTIDINE KINASE"/>
    <property type="match status" value="1"/>
</dbReference>
<feature type="domain" description="HPt" evidence="10">
    <location>
        <begin position="976"/>
        <end position="1086"/>
    </location>
</feature>
<evidence type="ECO:0000259" key="9">
    <source>
        <dbReference type="PROSITE" id="PS50110"/>
    </source>
</evidence>
<dbReference type="Pfam" id="PF00497">
    <property type="entry name" value="SBP_bac_3"/>
    <property type="match status" value="1"/>
</dbReference>
<dbReference type="Pfam" id="PF02518">
    <property type="entry name" value="HATPase_c"/>
    <property type="match status" value="1"/>
</dbReference>
<dbReference type="InterPro" id="IPR001638">
    <property type="entry name" value="Solute-binding_3/MltF_N"/>
</dbReference>
<dbReference type="RefSeq" id="WP_005027393.1">
    <property type="nucleotide sequence ID" value="NZ_KE150240.1"/>
</dbReference>
<dbReference type="SMART" id="SM00387">
    <property type="entry name" value="HATPase_c"/>
    <property type="match status" value="1"/>
</dbReference>
<dbReference type="OrthoDB" id="9813903at2"/>
<dbReference type="SUPFAM" id="SSF53850">
    <property type="entry name" value="Periplasmic binding protein-like II"/>
    <property type="match status" value="1"/>
</dbReference>
<dbReference type="SMART" id="SM00448">
    <property type="entry name" value="REC"/>
    <property type="match status" value="1"/>
</dbReference>
<dbReference type="PROSITE" id="PS50110">
    <property type="entry name" value="RESPONSE_REGULATORY"/>
    <property type="match status" value="2"/>
</dbReference>
<dbReference type="Pfam" id="PF00512">
    <property type="entry name" value="HisKA"/>
    <property type="match status" value="1"/>
</dbReference>
<dbReference type="FunFam" id="3.30.565.10:FF:000010">
    <property type="entry name" value="Sensor histidine kinase RcsC"/>
    <property type="match status" value="1"/>
</dbReference>
<evidence type="ECO:0000256" key="2">
    <source>
        <dbReference type="ARBA" id="ARBA00012438"/>
    </source>
</evidence>
<keyword evidence="12" id="KW-1185">Reference proteome</keyword>
<dbReference type="GeneID" id="78087483"/>
<comment type="catalytic activity">
    <reaction evidence="1">
        <text>ATP + protein L-histidine = ADP + protein N-phospho-L-histidine.</text>
        <dbReference type="EC" id="2.7.13.3"/>
    </reaction>
</comment>
<feature type="domain" description="Response regulatory" evidence="9">
    <location>
        <begin position="808"/>
        <end position="929"/>
    </location>
</feature>
<evidence type="ECO:0000259" key="10">
    <source>
        <dbReference type="PROSITE" id="PS50894"/>
    </source>
</evidence>
<evidence type="ECO:0000256" key="4">
    <source>
        <dbReference type="PROSITE-ProRule" id="PRU00110"/>
    </source>
</evidence>
<evidence type="ECO:0000256" key="3">
    <source>
        <dbReference type="ARBA" id="ARBA00022553"/>
    </source>
</evidence>
<dbReference type="STRING" id="563192.HMPREF0179_01804"/>
<dbReference type="PROSITE" id="PS50109">
    <property type="entry name" value="HIS_KIN"/>
    <property type="match status" value="1"/>
</dbReference>
<evidence type="ECO:0000313" key="12">
    <source>
        <dbReference type="Proteomes" id="UP000006034"/>
    </source>
</evidence>
<dbReference type="Gene3D" id="3.30.565.10">
    <property type="entry name" value="Histidine kinase-like ATPase, C-terminal domain"/>
    <property type="match status" value="1"/>
</dbReference>
<dbReference type="CDD" id="cd00156">
    <property type="entry name" value="REC"/>
    <property type="match status" value="1"/>
</dbReference>
<dbReference type="SMART" id="SM00388">
    <property type="entry name" value="HisKA"/>
    <property type="match status" value="1"/>
</dbReference>
<evidence type="ECO:0000256" key="6">
    <source>
        <dbReference type="SAM" id="Coils"/>
    </source>
</evidence>
<dbReference type="CDD" id="cd01007">
    <property type="entry name" value="PBP2_BvgS_HisK_like"/>
    <property type="match status" value="1"/>
</dbReference>
<dbReference type="SUPFAM" id="SSF47384">
    <property type="entry name" value="Homodimeric domain of signal transducing histidine kinase"/>
    <property type="match status" value="1"/>
</dbReference>
<dbReference type="Gene3D" id="3.40.190.10">
    <property type="entry name" value="Periplasmic binding protein-like II"/>
    <property type="match status" value="2"/>
</dbReference>
<evidence type="ECO:0000256" key="5">
    <source>
        <dbReference type="PROSITE-ProRule" id="PRU00169"/>
    </source>
</evidence>
<name>E5Y6J1_BILW3</name>
<dbReference type="SUPFAM" id="SSF52172">
    <property type="entry name" value="CheY-like"/>
    <property type="match status" value="2"/>
</dbReference>
<dbReference type="Pfam" id="PF00072">
    <property type="entry name" value="Response_reg"/>
    <property type="match status" value="1"/>
</dbReference>
<dbReference type="PROSITE" id="PS50894">
    <property type="entry name" value="HPT"/>
    <property type="match status" value="1"/>
</dbReference>
<dbReference type="CDD" id="cd16922">
    <property type="entry name" value="HATPase_EvgS-ArcB-TorS-like"/>
    <property type="match status" value="1"/>
</dbReference>
<proteinExistence type="predicted"/>
<feature type="domain" description="Response regulatory" evidence="9">
    <location>
        <begin position="659"/>
        <end position="773"/>
    </location>
</feature>
<dbReference type="InterPro" id="IPR003594">
    <property type="entry name" value="HATPase_dom"/>
</dbReference>
<dbReference type="InterPro" id="IPR005467">
    <property type="entry name" value="His_kinase_dom"/>
</dbReference>
<accession>E5Y6J1</accession>
<dbReference type="PRINTS" id="PR00344">
    <property type="entry name" value="BCTRLSENSOR"/>
</dbReference>
<dbReference type="eggNOG" id="COG2205">
    <property type="taxonomic scope" value="Bacteria"/>
</dbReference>
<dbReference type="GO" id="GO:0000155">
    <property type="term" value="F:phosphorelay sensor kinase activity"/>
    <property type="evidence" value="ECO:0007669"/>
    <property type="project" value="InterPro"/>
</dbReference>
<dbReference type="eggNOG" id="COG0834">
    <property type="taxonomic scope" value="Bacteria"/>
</dbReference>
<dbReference type="EC" id="2.7.13.3" evidence="2"/>
<reference evidence="11 12" key="1">
    <citation type="submission" date="2010-10" db="EMBL/GenBank/DDBJ databases">
        <authorList>
            <consortium name="The Broad Institute Genome Sequencing Platform"/>
            <person name="Ward D."/>
            <person name="Earl A."/>
            <person name="Feldgarden M."/>
            <person name="Young S.K."/>
            <person name="Gargeya S."/>
            <person name="Zeng Q."/>
            <person name="Alvarado L."/>
            <person name="Berlin A."/>
            <person name="Bochicchio J."/>
            <person name="Chapman S.B."/>
            <person name="Chen Z."/>
            <person name="Freedman E."/>
            <person name="Gellesch M."/>
            <person name="Goldberg J."/>
            <person name="Griggs A."/>
            <person name="Gujja S."/>
            <person name="Heilman E."/>
            <person name="Heiman D."/>
            <person name="Howarth C."/>
            <person name="Mehta T."/>
            <person name="Neiman D."/>
            <person name="Pearson M."/>
            <person name="Roberts A."/>
            <person name="Saif S."/>
            <person name="Shea T."/>
            <person name="Shenoy N."/>
            <person name="Sisk P."/>
            <person name="Stolte C."/>
            <person name="Sykes S."/>
            <person name="White J."/>
            <person name="Yandava C."/>
            <person name="Allen-Vercoe E."/>
            <person name="Sibley C."/>
            <person name="Ambrose C.E."/>
            <person name="Strauss J."/>
            <person name="Daigneault M."/>
            <person name="Haas B."/>
            <person name="Nusbaum C."/>
            <person name="Birren B."/>
        </authorList>
    </citation>
    <scope>NUCLEOTIDE SEQUENCE [LARGE SCALE GENOMIC DNA]</scope>
    <source>
        <strain evidence="11 12">3_1_6</strain>
    </source>
</reference>
<dbReference type="CDD" id="cd00088">
    <property type="entry name" value="HPT"/>
    <property type="match status" value="1"/>
</dbReference>
<dbReference type="InterPro" id="IPR036097">
    <property type="entry name" value="HisK_dim/P_sf"/>
</dbReference>
<dbReference type="EMBL" id="ADCP02000003">
    <property type="protein sequence ID" value="EFV44463.1"/>
    <property type="molecule type" value="Genomic_DNA"/>
</dbReference>
<dbReference type="HOGENOM" id="CLU_310089_0_0_7"/>
<feature type="modified residue" description="4-aspartylphosphate" evidence="5">
    <location>
        <position position="711"/>
    </location>
</feature>
<evidence type="ECO:0000259" key="8">
    <source>
        <dbReference type="PROSITE" id="PS50109"/>
    </source>
</evidence>
<keyword evidence="6" id="KW-0175">Coiled coil</keyword>
<dbReference type="PANTHER" id="PTHR45339">
    <property type="entry name" value="HYBRID SIGNAL TRANSDUCTION HISTIDINE KINASE J"/>
    <property type="match status" value="1"/>
</dbReference>
<dbReference type="Pfam" id="PF01627">
    <property type="entry name" value="Hpt"/>
    <property type="match status" value="1"/>
</dbReference>
<feature type="modified residue" description="Phosphohistidine" evidence="4">
    <location>
        <position position="1026"/>
    </location>
</feature>
<comment type="caution">
    <text evidence="11">The sequence shown here is derived from an EMBL/GenBank/DDBJ whole genome shotgun (WGS) entry which is preliminary data.</text>
</comment>
<dbReference type="CDD" id="cd00082">
    <property type="entry name" value="HisKA"/>
    <property type="match status" value="1"/>
</dbReference>
<dbReference type="InterPro" id="IPR011006">
    <property type="entry name" value="CheY-like_superfamily"/>
</dbReference>
<dbReference type="CDD" id="cd17546">
    <property type="entry name" value="REC_hyHK_CKI1_RcsC-like"/>
    <property type="match status" value="1"/>
</dbReference>
<dbReference type="GO" id="GO:0005886">
    <property type="term" value="C:plasma membrane"/>
    <property type="evidence" value="ECO:0007669"/>
    <property type="project" value="UniProtKB-SubCell"/>
</dbReference>
<organism evidence="11 12">
    <name type="scientific">Bilophila wadsworthia (strain 3_1_6)</name>
    <dbReference type="NCBI Taxonomy" id="563192"/>
    <lineage>
        <taxon>Bacteria</taxon>
        <taxon>Pseudomonadati</taxon>
        <taxon>Thermodesulfobacteriota</taxon>
        <taxon>Desulfovibrionia</taxon>
        <taxon>Desulfovibrionales</taxon>
        <taxon>Desulfovibrionaceae</taxon>
        <taxon>Bilophila</taxon>
    </lineage>
</organism>
<reference evidence="11 12" key="2">
    <citation type="submission" date="2013-04" db="EMBL/GenBank/DDBJ databases">
        <title>The Genome Sequence of Bilophila wadsworthia 3_1_6.</title>
        <authorList>
            <consortium name="The Broad Institute Genomics Platform"/>
            <person name="Earl A."/>
            <person name="Ward D."/>
            <person name="Feldgarden M."/>
            <person name="Gevers D."/>
            <person name="Sibley C."/>
            <person name="Strauss J."/>
            <person name="Allen-Vercoe E."/>
            <person name="Walker B."/>
            <person name="Young S."/>
            <person name="Zeng Q."/>
            <person name="Gargeya S."/>
            <person name="Fitzgerald M."/>
            <person name="Haas B."/>
            <person name="Abouelleil A."/>
            <person name="Allen A.W."/>
            <person name="Alvarado L."/>
            <person name="Arachchi H.M."/>
            <person name="Berlin A.M."/>
            <person name="Chapman S.B."/>
            <person name="Gainer-Dewar J."/>
            <person name="Goldberg J."/>
            <person name="Griggs A."/>
            <person name="Gujja S."/>
            <person name="Hansen M."/>
            <person name="Howarth C."/>
            <person name="Imamovic A."/>
            <person name="Ireland A."/>
            <person name="Larimer J."/>
            <person name="McCowan C."/>
            <person name="Murphy C."/>
            <person name="Pearson M."/>
            <person name="Poon T.W."/>
            <person name="Priest M."/>
            <person name="Roberts A."/>
            <person name="Saif S."/>
            <person name="Shea T."/>
            <person name="Sisk P."/>
            <person name="Sykes S."/>
            <person name="Wortman J."/>
            <person name="Nusbaum C."/>
            <person name="Birren B."/>
        </authorList>
    </citation>
    <scope>NUCLEOTIDE SEQUENCE [LARGE SCALE GENOMIC DNA]</scope>
    <source>
        <strain evidence="11 12">3_1_6</strain>
    </source>
</reference>
<dbReference type="Gene3D" id="3.40.50.2300">
    <property type="match status" value="2"/>
</dbReference>
<dbReference type="SMART" id="SM00062">
    <property type="entry name" value="PBPb"/>
    <property type="match status" value="1"/>
</dbReference>
<dbReference type="InterPro" id="IPR036890">
    <property type="entry name" value="HATPase_C_sf"/>
</dbReference>
<dbReference type="InterPro" id="IPR036641">
    <property type="entry name" value="HPT_dom_sf"/>
</dbReference>
<feature type="coiled-coil region" evidence="6">
    <location>
        <begin position="334"/>
        <end position="403"/>
    </location>
</feature>
<gene>
    <name evidence="11" type="ORF">HMPREF0179_01804</name>
</gene>
<feature type="domain" description="Histidine kinase" evidence="8">
    <location>
        <begin position="410"/>
        <end position="640"/>
    </location>
</feature>
<dbReference type="Gene3D" id="1.10.287.130">
    <property type="match status" value="1"/>
</dbReference>
<dbReference type="Proteomes" id="UP000006034">
    <property type="component" value="Unassembled WGS sequence"/>
</dbReference>
<keyword evidence="3 5" id="KW-0597">Phosphoprotein</keyword>
<dbReference type="InterPro" id="IPR004358">
    <property type="entry name" value="Sig_transdc_His_kin-like_C"/>
</dbReference>
<dbReference type="SUPFAM" id="SSF47226">
    <property type="entry name" value="Histidine-containing phosphotransfer domain, HPT domain"/>
    <property type="match status" value="1"/>
</dbReference>
<dbReference type="SUPFAM" id="SSF55874">
    <property type="entry name" value="ATPase domain of HSP90 chaperone/DNA topoisomerase II/histidine kinase"/>
    <property type="match status" value="1"/>
</dbReference>
<dbReference type="InterPro" id="IPR001789">
    <property type="entry name" value="Sig_transdc_resp-reg_receiver"/>
</dbReference>
<feature type="transmembrane region" description="Helical" evidence="7">
    <location>
        <begin position="309"/>
        <end position="331"/>
    </location>
</feature>
<dbReference type="Gene3D" id="1.20.120.160">
    <property type="entry name" value="HPT domain"/>
    <property type="match status" value="1"/>
</dbReference>
<keyword evidence="7" id="KW-0472">Membrane</keyword>
<dbReference type="GO" id="GO:0005524">
    <property type="term" value="F:ATP binding"/>
    <property type="evidence" value="ECO:0007669"/>
    <property type="project" value="UniProtKB-KW"/>
</dbReference>